<sequence>MIISNVFAVVSLITATILGIFGQHLSYFLNDIIDGVNLSTYLTFITFISIALFIVVPILTFISKKVQKEMFVLYFIASVLIGIPVSFWSYFVWAMWMSGG</sequence>
<dbReference type="RefSeq" id="WP_097160482.1">
    <property type="nucleotide sequence ID" value="NZ_JBEPMQ010000015.1"/>
</dbReference>
<dbReference type="Proteomes" id="UP000219546">
    <property type="component" value="Unassembled WGS sequence"/>
</dbReference>
<dbReference type="OrthoDB" id="2736315at2"/>
<evidence type="ECO:0000256" key="1">
    <source>
        <dbReference type="SAM" id="Phobius"/>
    </source>
</evidence>
<keyword evidence="3" id="KW-1185">Reference proteome</keyword>
<dbReference type="AlphaFoldDB" id="A0A285D6H0"/>
<keyword evidence="1" id="KW-0472">Membrane</keyword>
<protein>
    <submittedName>
        <fullName evidence="2">Uncharacterized protein</fullName>
    </submittedName>
</protein>
<name>A0A285D6H0_9BACI</name>
<evidence type="ECO:0000313" key="2">
    <source>
        <dbReference type="EMBL" id="SNX75410.1"/>
    </source>
</evidence>
<accession>A0A285D6H0</accession>
<feature type="transmembrane region" description="Helical" evidence="1">
    <location>
        <begin position="71"/>
        <end position="96"/>
    </location>
</feature>
<organism evidence="2 3">
    <name type="scientific">Bacillus oleivorans</name>
    <dbReference type="NCBI Taxonomy" id="1448271"/>
    <lineage>
        <taxon>Bacteria</taxon>
        <taxon>Bacillati</taxon>
        <taxon>Bacillota</taxon>
        <taxon>Bacilli</taxon>
        <taxon>Bacillales</taxon>
        <taxon>Bacillaceae</taxon>
        <taxon>Bacillus</taxon>
    </lineage>
</organism>
<evidence type="ECO:0000313" key="3">
    <source>
        <dbReference type="Proteomes" id="UP000219546"/>
    </source>
</evidence>
<feature type="transmembrane region" description="Helical" evidence="1">
    <location>
        <begin position="38"/>
        <end position="59"/>
    </location>
</feature>
<gene>
    <name evidence="2" type="ORF">SAMN05877753_11253</name>
</gene>
<reference evidence="2 3" key="1">
    <citation type="submission" date="2017-08" db="EMBL/GenBank/DDBJ databases">
        <authorList>
            <person name="de Groot N.N."/>
        </authorList>
    </citation>
    <scope>NUCLEOTIDE SEQUENCE [LARGE SCALE GENOMIC DNA]</scope>
    <source>
        <strain evidence="2 3">JC228</strain>
    </source>
</reference>
<proteinExistence type="predicted"/>
<keyword evidence="1" id="KW-0812">Transmembrane</keyword>
<keyword evidence="1" id="KW-1133">Transmembrane helix</keyword>
<dbReference type="EMBL" id="OAOP01000012">
    <property type="protein sequence ID" value="SNX75410.1"/>
    <property type="molecule type" value="Genomic_DNA"/>
</dbReference>